<dbReference type="AlphaFoldDB" id="A0A2M9BRA4"/>
<keyword evidence="1" id="KW-1133">Transmembrane helix</keyword>
<feature type="transmembrane region" description="Helical" evidence="1">
    <location>
        <begin position="14"/>
        <end position="37"/>
    </location>
</feature>
<dbReference type="EMBL" id="PGFA01000001">
    <property type="protein sequence ID" value="PJJ60474.1"/>
    <property type="molecule type" value="Genomic_DNA"/>
</dbReference>
<keyword evidence="1" id="KW-0812">Transmembrane</keyword>
<evidence type="ECO:0000313" key="2">
    <source>
        <dbReference type="EMBL" id="PJJ60474.1"/>
    </source>
</evidence>
<keyword evidence="1" id="KW-0472">Membrane</keyword>
<accession>A0A2M9BRA4</accession>
<comment type="caution">
    <text evidence="2">The sequence shown here is derived from an EMBL/GenBank/DDBJ whole genome shotgun (WGS) entry which is preliminary data.</text>
</comment>
<protein>
    <submittedName>
        <fullName evidence="2">Uncharacterized protein</fullName>
    </submittedName>
</protein>
<gene>
    <name evidence="2" type="ORF">CLV45_1902</name>
</gene>
<evidence type="ECO:0000256" key="1">
    <source>
        <dbReference type="SAM" id="Phobius"/>
    </source>
</evidence>
<keyword evidence="3" id="KW-1185">Reference proteome</keyword>
<sequence>MRVAMELLKARKTLLPLLVLAGVCWYTVIVTLFTQVLYEGTYYDRAFTFRHYLAFTAVALNVVLYFYYRPLYKFTVAGMLLLGIWNVICFTPDQLTAGIGMDDSCKLSLQPFSLLFAIAFYVPNRKTVHGFLRKYLFPAPSLQRLAEYQRESIDKFKATFVRKSTESLSLMIQEKKMVPAAVQAAQELLLERKTAKASSLGQQ</sequence>
<name>A0A2M9BRA4_9BACT</name>
<dbReference type="Proteomes" id="UP000228535">
    <property type="component" value="Unassembled WGS sequence"/>
</dbReference>
<proteinExistence type="predicted"/>
<feature type="transmembrane region" description="Helical" evidence="1">
    <location>
        <begin position="49"/>
        <end position="67"/>
    </location>
</feature>
<organism evidence="2 3">
    <name type="scientific">Hymenobacter chitinivorans DSM 11115</name>
    <dbReference type="NCBI Taxonomy" id="1121954"/>
    <lineage>
        <taxon>Bacteria</taxon>
        <taxon>Pseudomonadati</taxon>
        <taxon>Bacteroidota</taxon>
        <taxon>Cytophagia</taxon>
        <taxon>Cytophagales</taxon>
        <taxon>Hymenobacteraceae</taxon>
        <taxon>Hymenobacter</taxon>
    </lineage>
</organism>
<reference evidence="2 3" key="1">
    <citation type="submission" date="2017-11" db="EMBL/GenBank/DDBJ databases">
        <title>Genomic Encyclopedia of Archaeal and Bacterial Type Strains, Phase II (KMG-II): From Individual Species to Whole Genera.</title>
        <authorList>
            <person name="Goeker M."/>
        </authorList>
    </citation>
    <scope>NUCLEOTIDE SEQUENCE [LARGE SCALE GENOMIC DNA]</scope>
    <source>
        <strain evidence="2 3">DSM 11115</strain>
    </source>
</reference>
<feature type="transmembrane region" description="Helical" evidence="1">
    <location>
        <begin position="74"/>
        <end position="95"/>
    </location>
</feature>
<feature type="transmembrane region" description="Helical" evidence="1">
    <location>
        <begin position="107"/>
        <end position="124"/>
    </location>
</feature>
<evidence type="ECO:0000313" key="3">
    <source>
        <dbReference type="Proteomes" id="UP000228535"/>
    </source>
</evidence>